<keyword evidence="2" id="KW-1185">Reference proteome</keyword>
<sequence>MFMQIPVYRFGLFVSYNLIIVCNKIINQSLNKFWAVAIQYLRNSKKKGSGYCHQETIICLLKEKKLLGAFRHQSLTDIRKQRSHSVQPLFLDSDPQSWHDSKRHICIWRHHQFVSAVSAE</sequence>
<dbReference type="EnsemblMetazoa" id="GAUT004398-RA">
    <property type="protein sequence ID" value="GAUT004398-PA"/>
    <property type="gene ID" value="GAUT004398"/>
</dbReference>
<dbReference type="AlphaFoldDB" id="A0A1A9UGT7"/>
<evidence type="ECO:0000313" key="1">
    <source>
        <dbReference type="EnsemblMetazoa" id="GAUT004398-PA"/>
    </source>
</evidence>
<evidence type="ECO:0000313" key="2">
    <source>
        <dbReference type="Proteomes" id="UP000078200"/>
    </source>
</evidence>
<reference evidence="1" key="1">
    <citation type="submission" date="2020-05" db="UniProtKB">
        <authorList>
            <consortium name="EnsemblMetazoa"/>
        </authorList>
    </citation>
    <scope>IDENTIFICATION</scope>
    <source>
        <strain evidence="1">TTRI</strain>
    </source>
</reference>
<dbReference type="Proteomes" id="UP000078200">
    <property type="component" value="Unassembled WGS sequence"/>
</dbReference>
<organism evidence="1 2">
    <name type="scientific">Glossina austeni</name>
    <name type="common">Savannah tsetse fly</name>
    <dbReference type="NCBI Taxonomy" id="7395"/>
    <lineage>
        <taxon>Eukaryota</taxon>
        <taxon>Metazoa</taxon>
        <taxon>Ecdysozoa</taxon>
        <taxon>Arthropoda</taxon>
        <taxon>Hexapoda</taxon>
        <taxon>Insecta</taxon>
        <taxon>Pterygota</taxon>
        <taxon>Neoptera</taxon>
        <taxon>Endopterygota</taxon>
        <taxon>Diptera</taxon>
        <taxon>Brachycera</taxon>
        <taxon>Muscomorpha</taxon>
        <taxon>Hippoboscoidea</taxon>
        <taxon>Glossinidae</taxon>
        <taxon>Glossina</taxon>
    </lineage>
</organism>
<proteinExistence type="predicted"/>
<accession>A0A1A9UGT7</accession>
<protein>
    <submittedName>
        <fullName evidence="1">Uncharacterized protein</fullName>
    </submittedName>
</protein>
<name>A0A1A9UGT7_GLOAU</name>
<dbReference type="VEuPathDB" id="VectorBase:GAUT004398"/>